<dbReference type="PROSITE" id="PS00237">
    <property type="entry name" value="G_PROTEIN_RECEP_F1_1"/>
    <property type="match status" value="1"/>
</dbReference>
<evidence type="ECO:0000256" key="2">
    <source>
        <dbReference type="ARBA" id="ARBA00022692"/>
    </source>
</evidence>
<dbReference type="PRINTS" id="PR01157">
    <property type="entry name" value="P2YPURNOCPTR"/>
</dbReference>
<feature type="transmembrane region" description="Helical" evidence="9">
    <location>
        <begin position="165"/>
        <end position="183"/>
    </location>
</feature>
<evidence type="ECO:0000256" key="9">
    <source>
        <dbReference type="SAM" id="Phobius"/>
    </source>
</evidence>
<keyword evidence="5 9" id="KW-0472">Membrane</keyword>
<accession>A0AAV7CPF0</accession>
<feature type="transmembrane region" description="Helical" evidence="9">
    <location>
        <begin position="247"/>
        <end position="270"/>
    </location>
</feature>
<dbReference type="GO" id="GO:0009897">
    <property type="term" value="C:external side of plasma membrane"/>
    <property type="evidence" value="ECO:0007669"/>
    <property type="project" value="TreeGrafter"/>
</dbReference>
<dbReference type="GO" id="GO:0019722">
    <property type="term" value="P:calcium-mediated signaling"/>
    <property type="evidence" value="ECO:0007669"/>
    <property type="project" value="TreeGrafter"/>
</dbReference>
<reference evidence="11" key="1">
    <citation type="thesis" date="2020" institute="ProQuest LLC" country="789 East Eisenhower Parkway, Ann Arbor, MI, USA">
        <title>Comparative Genomics and Chromosome Evolution.</title>
        <authorList>
            <person name="Mudd A.B."/>
        </authorList>
    </citation>
    <scope>NUCLEOTIDE SEQUENCE</scope>
    <source>
        <strain evidence="11">237g6f4</strain>
        <tissue evidence="11">Blood</tissue>
    </source>
</reference>
<dbReference type="PROSITE" id="PS50262">
    <property type="entry name" value="G_PROTEIN_RECEP_F1_2"/>
    <property type="match status" value="1"/>
</dbReference>
<organism evidence="11 12">
    <name type="scientific">Engystomops pustulosus</name>
    <name type="common">Tungara frog</name>
    <name type="synonym">Physalaemus pustulosus</name>
    <dbReference type="NCBI Taxonomy" id="76066"/>
    <lineage>
        <taxon>Eukaryota</taxon>
        <taxon>Metazoa</taxon>
        <taxon>Chordata</taxon>
        <taxon>Craniata</taxon>
        <taxon>Vertebrata</taxon>
        <taxon>Euteleostomi</taxon>
        <taxon>Amphibia</taxon>
        <taxon>Batrachia</taxon>
        <taxon>Anura</taxon>
        <taxon>Neobatrachia</taxon>
        <taxon>Hyloidea</taxon>
        <taxon>Leptodactylidae</taxon>
        <taxon>Leiuperinae</taxon>
        <taxon>Engystomops</taxon>
    </lineage>
</organism>
<comment type="caution">
    <text evidence="11">The sequence shown here is derived from an EMBL/GenBank/DDBJ whole genome shotgun (WGS) entry which is preliminary data.</text>
</comment>
<dbReference type="GO" id="GO:0016493">
    <property type="term" value="F:C-C chemokine receptor activity"/>
    <property type="evidence" value="ECO:0007669"/>
    <property type="project" value="TreeGrafter"/>
</dbReference>
<evidence type="ECO:0000256" key="7">
    <source>
        <dbReference type="ARBA" id="ARBA00023224"/>
    </source>
</evidence>
<dbReference type="SUPFAM" id="SSF81321">
    <property type="entry name" value="Family A G protein-coupled receptor-like"/>
    <property type="match status" value="1"/>
</dbReference>
<keyword evidence="12" id="KW-1185">Reference proteome</keyword>
<dbReference type="Pfam" id="PF00001">
    <property type="entry name" value="7tm_1"/>
    <property type="match status" value="1"/>
</dbReference>
<dbReference type="GO" id="GO:0006955">
    <property type="term" value="P:immune response"/>
    <property type="evidence" value="ECO:0007669"/>
    <property type="project" value="TreeGrafter"/>
</dbReference>
<evidence type="ECO:0000313" key="12">
    <source>
        <dbReference type="Proteomes" id="UP000824782"/>
    </source>
</evidence>
<keyword evidence="4 8" id="KW-0297">G-protein coupled receptor</keyword>
<keyword evidence="2 8" id="KW-0812">Transmembrane</keyword>
<feature type="domain" description="G-protein coupled receptors family 1 profile" evidence="10">
    <location>
        <begin position="10"/>
        <end position="267"/>
    </location>
</feature>
<evidence type="ECO:0000256" key="5">
    <source>
        <dbReference type="ARBA" id="ARBA00023136"/>
    </source>
</evidence>
<gene>
    <name evidence="11" type="ORF">GDO81_005220</name>
</gene>
<dbReference type="PRINTS" id="PR00237">
    <property type="entry name" value="GPCRRHODOPSN"/>
</dbReference>
<evidence type="ECO:0000256" key="1">
    <source>
        <dbReference type="ARBA" id="ARBA00004370"/>
    </source>
</evidence>
<feature type="transmembrane region" description="Helical" evidence="9">
    <location>
        <begin position="203"/>
        <end position="227"/>
    </location>
</feature>
<evidence type="ECO:0000259" key="10">
    <source>
        <dbReference type="PROSITE" id="PS50262"/>
    </source>
</evidence>
<comment type="similarity">
    <text evidence="8">Belongs to the G-protein coupled receptor 1 family.</text>
</comment>
<dbReference type="GO" id="GO:0019957">
    <property type="term" value="F:C-C chemokine binding"/>
    <property type="evidence" value="ECO:0007669"/>
    <property type="project" value="TreeGrafter"/>
</dbReference>
<evidence type="ECO:0000256" key="4">
    <source>
        <dbReference type="ARBA" id="ARBA00023040"/>
    </source>
</evidence>
<feature type="transmembrane region" description="Helical" evidence="9">
    <location>
        <begin position="110"/>
        <end position="131"/>
    </location>
</feature>
<protein>
    <recommendedName>
        <fullName evidence="10">G-protein coupled receptors family 1 profile domain-containing protein</fullName>
    </recommendedName>
</protein>
<dbReference type="PANTHER" id="PTHR10489:SF949">
    <property type="entry name" value="TYPE-1 ANGIOTENSIN II RECEPTOR"/>
    <property type="match status" value="1"/>
</dbReference>
<keyword evidence="6 8" id="KW-0675">Receptor</keyword>
<sequence>MLIFITGIFGNMVIMVGLTCCLHKKSVANIYIVNLAMADLLFVATLPLWAVDLSGKYKWIFGSTMCKLCGAISSVNMYASIFLLTCLSIDRYFSIVRPMESLKKRTLTKAKIVTLLIWVSAFVMSTPSMYFRQAYLSPLSNHIVCAMRYPPKSRFWPIFVDSMKYVVGFVIPFSIQGICYYMIYKMILKSAKNKVKKTKSDKILKVVVSMVLAFLICWLPLHIMNLFKLLGRFGIITNCGTINNLNVLIPFTVCIAFSNSCVNPLLYYFASNRFRSQIIKALKGSLYRT</sequence>
<dbReference type="InterPro" id="IPR000276">
    <property type="entry name" value="GPCR_Rhodpsn"/>
</dbReference>
<evidence type="ECO:0000256" key="3">
    <source>
        <dbReference type="ARBA" id="ARBA00022989"/>
    </source>
</evidence>
<feature type="transmembrane region" description="Helical" evidence="9">
    <location>
        <begin position="6"/>
        <end position="23"/>
    </location>
</feature>
<dbReference type="Proteomes" id="UP000824782">
    <property type="component" value="Unassembled WGS sequence"/>
</dbReference>
<dbReference type="GO" id="GO:0030593">
    <property type="term" value="P:neutrophil chemotaxis"/>
    <property type="evidence" value="ECO:0007669"/>
    <property type="project" value="TreeGrafter"/>
</dbReference>
<dbReference type="GO" id="GO:0007204">
    <property type="term" value="P:positive regulation of cytosolic calcium ion concentration"/>
    <property type="evidence" value="ECO:0007669"/>
    <property type="project" value="TreeGrafter"/>
</dbReference>
<dbReference type="EMBL" id="WNYA01000002">
    <property type="protein sequence ID" value="KAG8586043.1"/>
    <property type="molecule type" value="Genomic_DNA"/>
</dbReference>
<feature type="transmembrane region" description="Helical" evidence="9">
    <location>
        <begin position="70"/>
        <end position="89"/>
    </location>
</feature>
<name>A0AAV7CPF0_ENGPU</name>
<dbReference type="InterPro" id="IPR017452">
    <property type="entry name" value="GPCR_Rhodpsn_7TM"/>
</dbReference>
<dbReference type="AlphaFoldDB" id="A0AAV7CPF0"/>
<keyword evidence="7 8" id="KW-0807">Transducer</keyword>
<evidence type="ECO:0000256" key="6">
    <source>
        <dbReference type="ARBA" id="ARBA00023170"/>
    </source>
</evidence>
<comment type="subcellular location">
    <subcellularLocation>
        <location evidence="1">Membrane</location>
    </subcellularLocation>
</comment>
<proteinExistence type="inferred from homology"/>
<evidence type="ECO:0000256" key="8">
    <source>
        <dbReference type="RuleBase" id="RU000688"/>
    </source>
</evidence>
<dbReference type="PANTHER" id="PTHR10489">
    <property type="entry name" value="CELL ADHESION MOLECULE"/>
    <property type="match status" value="1"/>
</dbReference>
<dbReference type="Gene3D" id="1.20.1070.10">
    <property type="entry name" value="Rhodopsin 7-helix transmembrane proteins"/>
    <property type="match status" value="1"/>
</dbReference>
<keyword evidence="3 9" id="KW-1133">Transmembrane helix</keyword>
<feature type="transmembrane region" description="Helical" evidence="9">
    <location>
        <begin position="30"/>
        <end position="50"/>
    </location>
</feature>
<evidence type="ECO:0000313" key="11">
    <source>
        <dbReference type="EMBL" id="KAG8586043.1"/>
    </source>
</evidence>
<dbReference type="InterPro" id="IPR050119">
    <property type="entry name" value="CCR1-9-like"/>
</dbReference>